<accession>A0AC35GB99</accession>
<evidence type="ECO:0000313" key="2">
    <source>
        <dbReference type="WBParaSite" id="PS1159_v2.g3569.t1"/>
    </source>
</evidence>
<organism evidence="1 2">
    <name type="scientific">Panagrolaimus sp. PS1159</name>
    <dbReference type="NCBI Taxonomy" id="55785"/>
    <lineage>
        <taxon>Eukaryota</taxon>
        <taxon>Metazoa</taxon>
        <taxon>Ecdysozoa</taxon>
        <taxon>Nematoda</taxon>
        <taxon>Chromadorea</taxon>
        <taxon>Rhabditida</taxon>
        <taxon>Tylenchina</taxon>
        <taxon>Panagrolaimomorpha</taxon>
        <taxon>Panagrolaimoidea</taxon>
        <taxon>Panagrolaimidae</taxon>
        <taxon>Panagrolaimus</taxon>
    </lineage>
</organism>
<sequence>MTSLALTVDAVSVIGKALTSLYSHGNLPVPETLICESDDTWVDGEFFNEALRQVTLDQSMTGKIIFDGHGSRTNSTITGITRTNGKFQKTYKNSLFYYILMMMIFFDILLSFFV</sequence>
<evidence type="ECO:0000313" key="1">
    <source>
        <dbReference type="Proteomes" id="UP000887580"/>
    </source>
</evidence>
<dbReference type="Proteomes" id="UP000887580">
    <property type="component" value="Unplaced"/>
</dbReference>
<reference evidence="2" key="1">
    <citation type="submission" date="2022-11" db="UniProtKB">
        <authorList>
            <consortium name="WormBaseParasite"/>
        </authorList>
    </citation>
    <scope>IDENTIFICATION</scope>
</reference>
<name>A0AC35GB99_9BILA</name>
<proteinExistence type="predicted"/>
<dbReference type="WBParaSite" id="PS1159_v2.g3569.t1">
    <property type="protein sequence ID" value="PS1159_v2.g3569.t1"/>
    <property type="gene ID" value="PS1159_v2.g3569"/>
</dbReference>
<protein>
    <submittedName>
        <fullName evidence="2">Receptor ligand binding region domain-containing protein</fullName>
    </submittedName>
</protein>